<dbReference type="AlphaFoldDB" id="A0A158FSV5"/>
<gene>
    <name evidence="3" type="ORF">AWB65_01238</name>
</gene>
<proteinExistence type="predicted"/>
<keyword evidence="4" id="KW-1185">Reference proteome</keyword>
<sequence>MTRHDMPPTSGRGLLDAADIDYSDNALPVPPPPRFGRLALWIVSASALAVGVAGTVAYRVWFDHEQTAYVEALSSARTTLGMSQATLAQASYGTVDAPRGDTPAAAEAATPAAPITLASADTPPTTAPLVLPAAPGRAGTPAAAANRAQQTAQSKASRAQTTQNTAQNHRHPTPRAKPNESLFARMGSFFHRVSYRQNVNGSQRDEYSRP</sequence>
<feature type="compositionally biased region" description="Low complexity" evidence="1">
    <location>
        <begin position="132"/>
        <end position="152"/>
    </location>
</feature>
<evidence type="ECO:0000313" key="3">
    <source>
        <dbReference type="EMBL" id="SAL22898.1"/>
    </source>
</evidence>
<evidence type="ECO:0000256" key="2">
    <source>
        <dbReference type="SAM" id="Phobius"/>
    </source>
</evidence>
<keyword evidence="2" id="KW-0472">Membrane</keyword>
<feature type="transmembrane region" description="Helical" evidence="2">
    <location>
        <begin position="38"/>
        <end position="58"/>
    </location>
</feature>
<dbReference type="Proteomes" id="UP000054977">
    <property type="component" value="Unassembled WGS sequence"/>
</dbReference>
<dbReference type="EMBL" id="FCNW02000003">
    <property type="protein sequence ID" value="SAL22898.1"/>
    <property type="molecule type" value="Genomic_DNA"/>
</dbReference>
<dbReference type="OrthoDB" id="9006324at2"/>
<feature type="compositionally biased region" description="Polar residues" evidence="1">
    <location>
        <begin position="153"/>
        <end position="167"/>
    </location>
</feature>
<evidence type="ECO:0000256" key="1">
    <source>
        <dbReference type="SAM" id="MobiDB-lite"/>
    </source>
</evidence>
<name>A0A158FSV5_9BURK</name>
<organism evidence="3 4">
    <name type="scientific">Caballeronia humi</name>
    <dbReference type="NCBI Taxonomy" id="326474"/>
    <lineage>
        <taxon>Bacteria</taxon>
        <taxon>Pseudomonadati</taxon>
        <taxon>Pseudomonadota</taxon>
        <taxon>Betaproteobacteria</taxon>
        <taxon>Burkholderiales</taxon>
        <taxon>Burkholderiaceae</taxon>
        <taxon>Caballeronia</taxon>
    </lineage>
</organism>
<reference evidence="3" key="1">
    <citation type="submission" date="2016-01" db="EMBL/GenBank/DDBJ databases">
        <authorList>
            <person name="Peeters C."/>
        </authorList>
    </citation>
    <scope>NUCLEOTIDE SEQUENCE [LARGE SCALE GENOMIC DNA]</scope>
    <source>
        <strain evidence="3">LMG 22934</strain>
    </source>
</reference>
<evidence type="ECO:0000313" key="4">
    <source>
        <dbReference type="Proteomes" id="UP000054977"/>
    </source>
</evidence>
<keyword evidence="2" id="KW-0812">Transmembrane</keyword>
<feature type="region of interest" description="Disordered" evidence="1">
    <location>
        <begin position="132"/>
        <end position="181"/>
    </location>
</feature>
<protein>
    <submittedName>
        <fullName evidence="3">Uncharacterized protein</fullName>
    </submittedName>
</protein>
<keyword evidence="2" id="KW-1133">Transmembrane helix</keyword>
<dbReference type="RefSeq" id="WP_125474073.1">
    <property type="nucleotide sequence ID" value="NZ_FCNW02000003.1"/>
</dbReference>
<comment type="caution">
    <text evidence="3">The sequence shown here is derived from an EMBL/GenBank/DDBJ whole genome shotgun (WGS) entry which is preliminary data.</text>
</comment>
<accession>A0A158FSV5</accession>